<gene>
    <name evidence="1" type="ORF">GCM10008937_14970</name>
</gene>
<evidence type="ECO:0000313" key="2">
    <source>
        <dbReference type="Proteomes" id="UP001500191"/>
    </source>
</evidence>
<reference evidence="2" key="1">
    <citation type="journal article" date="2019" name="Int. J. Syst. Evol. Microbiol.">
        <title>The Global Catalogue of Microorganisms (GCM) 10K type strain sequencing project: providing services to taxonomists for standard genome sequencing and annotation.</title>
        <authorList>
            <consortium name="The Broad Institute Genomics Platform"/>
            <consortium name="The Broad Institute Genome Sequencing Center for Infectious Disease"/>
            <person name="Wu L."/>
            <person name="Ma J."/>
        </authorList>
    </citation>
    <scope>NUCLEOTIDE SEQUENCE [LARGE SCALE GENOMIC DNA]</scope>
    <source>
        <strain evidence="2">JCM 14368</strain>
    </source>
</reference>
<proteinExistence type="predicted"/>
<name>A0ABP3LW84_9DEIO</name>
<accession>A0ABP3LW84</accession>
<organism evidence="1 2">
    <name type="scientific">Deinococcus depolymerans</name>
    <dbReference type="NCBI Taxonomy" id="392408"/>
    <lineage>
        <taxon>Bacteria</taxon>
        <taxon>Thermotogati</taxon>
        <taxon>Deinococcota</taxon>
        <taxon>Deinococci</taxon>
        <taxon>Deinococcales</taxon>
        <taxon>Deinococcaceae</taxon>
        <taxon>Deinococcus</taxon>
    </lineage>
</organism>
<keyword evidence="2" id="KW-1185">Reference proteome</keyword>
<evidence type="ECO:0008006" key="3">
    <source>
        <dbReference type="Google" id="ProtNLM"/>
    </source>
</evidence>
<comment type="caution">
    <text evidence="1">The sequence shown here is derived from an EMBL/GenBank/DDBJ whole genome shotgun (WGS) entry which is preliminary data.</text>
</comment>
<protein>
    <recommendedName>
        <fullName evidence="3">DUF3090 family protein</fullName>
    </recommendedName>
</protein>
<sequence length="115" mass="12568">MNPVVQHWELRRMDEVTWEVVGVTFTPRSGRRDFRATVHAVHPEDSAITGTDGDCYPLEPSTTGTEALFIVQADLALLERQRSGPRDMPCAGCGAPVVGTPDELCFHCEGLEVSA</sequence>
<evidence type="ECO:0000313" key="1">
    <source>
        <dbReference type="EMBL" id="GAA0508155.1"/>
    </source>
</evidence>
<dbReference type="EMBL" id="BAAADB010000012">
    <property type="protein sequence ID" value="GAA0508155.1"/>
    <property type="molecule type" value="Genomic_DNA"/>
</dbReference>
<dbReference type="RefSeq" id="WP_343757426.1">
    <property type="nucleotide sequence ID" value="NZ_BAAADB010000012.1"/>
</dbReference>
<dbReference type="Proteomes" id="UP001500191">
    <property type="component" value="Unassembled WGS sequence"/>
</dbReference>